<dbReference type="PANTHER" id="PTHR33383:SF1">
    <property type="entry name" value="MEMBRANE PROTEIN INSERTION EFFICIENCY FACTOR-RELATED"/>
    <property type="match status" value="1"/>
</dbReference>
<comment type="similarity">
    <text evidence="1">Belongs to the UPF0161 family.</text>
</comment>
<dbReference type="GO" id="GO:0005886">
    <property type="term" value="C:plasma membrane"/>
    <property type="evidence" value="ECO:0007669"/>
    <property type="project" value="UniProtKB-SubCell"/>
</dbReference>
<dbReference type="NCBIfam" id="TIGR00278">
    <property type="entry name" value="membrane protein insertion efficiency factor YidD"/>
    <property type="match status" value="1"/>
</dbReference>
<dbReference type="Pfam" id="PF01809">
    <property type="entry name" value="YidD"/>
    <property type="match status" value="1"/>
</dbReference>
<dbReference type="EMBL" id="PZZN01000001">
    <property type="protein sequence ID" value="PTM46654.1"/>
    <property type="molecule type" value="Genomic_DNA"/>
</dbReference>
<reference evidence="2 3" key="1">
    <citation type="submission" date="2018-04" db="EMBL/GenBank/DDBJ databases">
        <title>Genomic Encyclopedia of Type Strains, Phase III (KMG-III): the genomes of soil and plant-associated and newly described type strains.</title>
        <authorList>
            <person name="Whitman W."/>
        </authorList>
    </citation>
    <scope>NUCLEOTIDE SEQUENCE [LARGE SCALE GENOMIC DNA]</scope>
    <source>
        <strain evidence="2 3">NW12</strain>
    </source>
</reference>
<sequence length="91" mass="9648">MGSAVACAVVLARLLILVARGWQLGPSLVLPSSCRYDPSCSAYAIEAVGRYGARKGGWLAAKRIARCHPWGGYGPDPVPELKPEKLKDAAL</sequence>
<gene>
    <name evidence="2" type="ORF">C8J24_0021</name>
</gene>
<protein>
    <recommendedName>
        <fullName evidence="1">Putative membrane protein insertion efficiency factor</fullName>
    </recommendedName>
</protein>
<dbReference type="SMART" id="SM01234">
    <property type="entry name" value="Haemolytic"/>
    <property type="match status" value="1"/>
</dbReference>
<comment type="function">
    <text evidence="1">Could be involved in insertion of integral membrane proteins into the membrane.</text>
</comment>
<name>A0A2T4YS87_9SPHN</name>
<keyword evidence="3" id="KW-1185">Reference proteome</keyword>
<dbReference type="InterPro" id="IPR002696">
    <property type="entry name" value="Membr_insert_effic_factor_YidD"/>
</dbReference>
<dbReference type="Proteomes" id="UP000240996">
    <property type="component" value="Unassembled WGS sequence"/>
</dbReference>
<organism evidence="2 3">
    <name type="scientific">Sphingomonas aerolata</name>
    <dbReference type="NCBI Taxonomy" id="185951"/>
    <lineage>
        <taxon>Bacteria</taxon>
        <taxon>Pseudomonadati</taxon>
        <taxon>Pseudomonadota</taxon>
        <taxon>Alphaproteobacteria</taxon>
        <taxon>Sphingomonadales</taxon>
        <taxon>Sphingomonadaceae</taxon>
        <taxon>Sphingomonas</taxon>
    </lineage>
</organism>
<evidence type="ECO:0000256" key="1">
    <source>
        <dbReference type="HAMAP-Rule" id="MF_00386"/>
    </source>
</evidence>
<dbReference type="HAMAP" id="MF_00386">
    <property type="entry name" value="UPF0161_YidD"/>
    <property type="match status" value="1"/>
</dbReference>
<proteinExistence type="inferred from homology"/>
<keyword evidence="1" id="KW-1003">Cell membrane</keyword>
<comment type="subcellular location">
    <subcellularLocation>
        <location evidence="1">Cell membrane</location>
        <topology evidence="1">Peripheral membrane protein</topology>
        <orientation evidence="1">Cytoplasmic side</orientation>
    </subcellularLocation>
</comment>
<evidence type="ECO:0000313" key="3">
    <source>
        <dbReference type="Proteomes" id="UP000240996"/>
    </source>
</evidence>
<evidence type="ECO:0000313" key="2">
    <source>
        <dbReference type="EMBL" id="PTM46654.1"/>
    </source>
</evidence>
<accession>A0A2T4YS87</accession>
<dbReference type="AlphaFoldDB" id="A0A2T4YS87"/>
<comment type="caution">
    <text evidence="2">The sequence shown here is derived from an EMBL/GenBank/DDBJ whole genome shotgun (WGS) entry which is preliminary data.</text>
</comment>
<keyword evidence="1" id="KW-0472">Membrane</keyword>
<dbReference type="PANTHER" id="PTHR33383">
    <property type="entry name" value="MEMBRANE PROTEIN INSERTION EFFICIENCY FACTOR-RELATED"/>
    <property type="match status" value="1"/>
</dbReference>